<dbReference type="SUPFAM" id="SSF53098">
    <property type="entry name" value="Ribonuclease H-like"/>
    <property type="match status" value="1"/>
</dbReference>
<feature type="domain" description="Exonuclease" evidence="3">
    <location>
        <begin position="2"/>
        <end position="164"/>
    </location>
</feature>
<dbReference type="EMBL" id="JBJJXE010000001">
    <property type="protein sequence ID" value="MFL1731722.1"/>
    <property type="molecule type" value="Genomic_DNA"/>
</dbReference>
<dbReference type="Proteomes" id="UP001624684">
    <property type="component" value="Unassembled WGS sequence"/>
</dbReference>
<protein>
    <submittedName>
        <fullName evidence="4">3'-5' exonuclease</fullName>
    </submittedName>
</protein>
<keyword evidence="1" id="KW-0540">Nuclease</keyword>
<dbReference type="InterPro" id="IPR013520">
    <property type="entry name" value="Ribonucl_H"/>
</dbReference>
<organism evidence="4 5">
    <name type="scientific">Moraxella oculi</name>
    <dbReference type="NCBI Taxonomy" id="2940516"/>
    <lineage>
        <taxon>Bacteria</taxon>
        <taxon>Pseudomonadati</taxon>
        <taxon>Pseudomonadota</taxon>
        <taxon>Gammaproteobacteria</taxon>
        <taxon>Moraxellales</taxon>
        <taxon>Moraxellaceae</taxon>
        <taxon>Moraxella</taxon>
    </lineage>
</organism>
<dbReference type="InterPro" id="IPR012337">
    <property type="entry name" value="RNaseH-like_sf"/>
</dbReference>
<comment type="caution">
    <text evidence="4">The sequence shown here is derived from an EMBL/GenBank/DDBJ whole genome shotgun (WGS) entry which is preliminary data.</text>
</comment>
<dbReference type="PANTHER" id="PTHR30231">
    <property type="entry name" value="DNA POLYMERASE III SUBUNIT EPSILON"/>
    <property type="match status" value="1"/>
</dbReference>
<keyword evidence="2 4" id="KW-0378">Hydrolase</keyword>
<dbReference type="SMART" id="SM00479">
    <property type="entry name" value="EXOIII"/>
    <property type="match status" value="1"/>
</dbReference>
<keyword evidence="2 4" id="KW-0269">Exonuclease</keyword>
<accession>A0ABW8U6L3</accession>
<dbReference type="CDD" id="cd06127">
    <property type="entry name" value="DEDDh"/>
    <property type="match status" value="1"/>
</dbReference>
<evidence type="ECO:0000313" key="4">
    <source>
        <dbReference type="EMBL" id="MFL1731722.1"/>
    </source>
</evidence>
<dbReference type="RefSeq" id="WP_407068524.1">
    <property type="nucleotide sequence ID" value="NZ_JBJJXE010000001.1"/>
</dbReference>
<keyword evidence="5" id="KW-1185">Reference proteome</keyword>
<dbReference type="GO" id="GO:0004527">
    <property type="term" value="F:exonuclease activity"/>
    <property type="evidence" value="ECO:0007669"/>
    <property type="project" value="UniProtKB-KW"/>
</dbReference>
<evidence type="ECO:0000313" key="5">
    <source>
        <dbReference type="Proteomes" id="UP001624684"/>
    </source>
</evidence>
<reference evidence="4 5" key="1">
    <citation type="submission" date="2024-11" db="EMBL/GenBank/DDBJ databases">
        <title>First Report of Moraxella oculi in Brazil in an Infectious Bovine Keratoconjunctivitis Outbreak.</title>
        <authorList>
            <person name="Carvalho C.V."/>
            <person name="Domingues R."/>
            <person name="Coutinho C."/>
            <person name="Honorio N.T.B.S."/>
            <person name="Faza D.R.L.R."/>
            <person name="Carvalho W.A."/>
            <person name="Machado A.B.F."/>
            <person name="Martins M.F."/>
            <person name="Gaspar E.B."/>
        </authorList>
    </citation>
    <scope>NUCLEOTIDE SEQUENCE [LARGE SCALE GENOMIC DNA]</scope>
    <source>
        <strain evidence="4 5">2117LE</strain>
    </source>
</reference>
<gene>
    <name evidence="4" type="ORF">ACJHVH_01720</name>
</gene>
<dbReference type="Gene3D" id="3.30.420.10">
    <property type="entry name" value="Ribonuclease H-like superfamily/Ribonuclease H"/>
    <property type="match status" value="1"/>
</dbReference>
<proteinExistence type="predicted"/>
<name>A0ABW8U6L3_9GAMM</name>
<evidence type="ECO:0000256" key="1">
    <source>
        <dbReference type="ARBA" id="ARBA00022722"/>
    </source>
</evidence>
<sequence>MKAIILDTETTGLSAPHATEIAWIEIDTNFMATGSSFSQRFNPLKPIESGASRVTGIHDNDVKDAPPHTTFRLPKIDYLIGHNIRYDMGVLQNAGVDLSRIKPICTCNLARKYFGELSKFSLGALLIHFYPDDQFNYQNNAHGAYHDVLFTHKVLTALNQRIGAADFEALFLSSLPTKMPFGKHKGKAFDAIPDQYKQWLLTIDIDMALKTALLQSMSI</sequence>
<dbReference type="PANTHER" id="PTHR30231:SF41">
    <property type="entry name" value="DNA POLYMERASE III SUBUNIT EPSILON"/>
    <property type="match status" value="1"/>
</dbReference>
<dbReference type="Pfam" id="PF00929">
    <property type="entry name" value="RNase_T"/>
    <property type="match status" value="1"/>
</dbReference>
<dbReference type="InterPro" id="IPR036397">
    <property type="entry name" value="RNaseH_sf"/>
</dbReference>
<evidence type="ECO:0000256" key="2">
    <source>
        <dbReference type="ARBA" id="ARBA00022839"/>
    </source>
</evidence>
<evidence type="ECO:0000259" key="3">
    <source>
        <dbReference type="SMART" id="SM00479"/>
    </source>
</evidence>